<evidence type="ECO:0000256" key="1">
    <source>
        <dbReference type="ARBA" id="ARBA00006739"/>
    </source>
</evidence>
<dbReference type="STRING" id="985053.VMUT_1080"/>
<evidence type="ECO:0000313" key="5">
    <source>
        <dbReference type="EMBL" id="ADY01286.1"/>
    </source>
</evidence>
<feature type="domain" description="Glycosyltransferase 2-like" evidence="4">
    <location>
        <begin position="5"/>
        <end position="165"/>
    </location>
</feature>
<reference evidence="5 6" key="1">
    <citation type="journal article" date="2011" name="J. Bacteriol.">
        <title>Complete genome sequence of 'Vulcanisaeta moutnovskia' strain 768-28, a novel member of the hyperthermophilic crenarchaeal genus vulcanisaeta.</title>
        <authorList>
            <person name="Gumerov V.M."/>
            <person name="Mardanov A.V."/>
            <person name="Beletsky A.V."/>
            <person name="Prokofeva M.I."/>
            <person name="Bonch-Osmolovskaya E.A."/>
            <person name="Ravin N.V."/>
            <person name="Skryabin K.G."/>
        </authorList>
    </citation>
    <scope>NUCLEOTIDE SEQUENCE [LARGE SCALE GENOMIC DNA]</scope>
    <source>
        <strain evidence="5 6">768-28</strain>
    </source>
</reference>
<sequence>MGSVSVVLLAYNSVSKLGTKFIGRIVDSVLTQTYPWLDLIVVDNGSSDSTYEVFRSVCIAYDNCHVLRLPKNYGYTGGNNRGAISVMSQRPKYLFFMNDDVILLGGNVIEILVKALETNESLGAVQPLVINKDSTVNCGFKVGLSSIPKVSSSGEKIFYVSGAALMTRAELFRGVGMFDENLFLYVDDVDYSWRLRLLGYGVKCIKEAKVYHIGSATFGAESPRFYYFITRNHLWTIFKNSSLEWLFPRLTLFSLEIFVSYILGNFPNRRLDAVKAIIRGFIDGTVGLKTLASRRIEVQRMRRVNEININEAMDYYIDVDLLFPRRVRRRLGYSW</sequence>
<dbReference type="eggNOG" id="arCOG01383">
    <property type="taxonomic scope" value="Archaea"/>
</dbReference>
<dbReference type="Gene3D" id="3.90.550.10">
    <property type="entry name" value="Spore Coat Polysaccharide Biosynthesis Protein SpsA, Chain A"/>
    <property type="match status" value="1"/>
</dbReference>
<protein>
    <submittedName>
        <fullName evidence="5">Glycosyl transferase</fullName>
    </submittedName>
</protein>
<evidence type="ECO:0000256" key="2">
    <source>
        <dbReference type="ARBA" id="ARBA00022676"/>
    </source>
</evidence>
<accession>F0QY49</accession>
<dbReference type="GeneID" id="10288732"/>
<evidence type="ECO:0000256" key="3">
    <source>
        <dbReference type="ARBA" id="ARBA00022679"/>
    </source>
</evidence>
<comment type="similarity">
    <text evidence="1">Belongs to the glycosyltransferase 2 family.</text>
</comment>
<dbReference type="CDD" id="cd04186">
    <property type="entry name" value="GT_2_like_c"/>
    <property type="match status" value="1"/>
</dbReference>
<keyword evidence="6" id="KW-1185">Reference proteome</keyword>
<evidence type="ECO:0000313" key="6">
    <source>
        <dbReference type="Proteomes" id="UP000007485"/>
    </source>
</evidence>
<evidence type="ECO:0000259" key="4">
    <source>
        <dbReference type="Pfam" id="PF00535"/>
    </source>
</evidence>
<dbReference type="OrthoDB" id="30986at2157"/>
<dbReference type="RefSeq" id="WP_013604448.1">
    <property type="nucleotide sequence ID" value="NC_015151.1"/>
</dbReference>
<dbReference type="Pfam" id="PF00535">
    <property type="entry name" value="Glycos_transf_2"/>
    <property type="match status" value="1"/>
</dbReference>
<dbReference type="InterPro" id="IPR001173">
    <property type="entry name" value="Glyco_trans_2-like"/>
</dbReference>
<keyword evidence="2" id="KW-0328">Glycosyltransferase</keyword>
<dbReference type="AlphaFoldDB" id="F0QY49"/>
<dbReference type="KEGG" id="vmo:VMUT_1080"/>
<dbReference type="HOGENOM" id="CLU_023845_4_0_2"/>
<dbReference type="Proteomes" id="UP000007485">
    <property type="component" value="Chromosome"/>
</dbReference>
<dbReference type="PANTHER" id="PTHR43179:SF12">
    <property type="entry name" value="GALACTOFURANOSYLTRANSFERASE GLFT2"/>
    <property type="match status" value="1"/>
</dbReference>
<dbReference type="EMBL" id="CP002529">
    <property type="protein sequence ID" value="ADY01286.1"/>
    <property type="molecule type" value="Genomic_DNA"/>
</dbReference>
<dbReference type="SUPFAM" id="SSF53448">
    <property type="entry name" value="Nucleotide-diphospho-sugar transferases"/>
    <property type="match status" value="1"/>
</dbReference>
<keyword evidence="3 5" id="KW-0808">Transferase</keyword>
<gene>
    <name evidence="5" type="ordered locus">VMUT_1080</name>
</gene>
<proteinExistence type="inferred from homology"/>
<name>F0QY49_VULM7</name>
<dbReference type="PANTHER" id="PTHR43179">
    <property type="entry name" value="RHAMNOSYLTRANSFERASE WBBL"/>
    <property type="match status" value="1"/>
</dbReference>
<dbReference type="InterPro" id="IPR029044">
    <property type="entry name" value="Nucleotide-diphossugar_trans"/>
</dbReference>
<dbReference type="GO" id="GO:0016757">
    <property type="term" value="F:glycosyltransferase activity"/>
    <property type="evidence" value="ECO:0007669"/>
    <property type="project" value="UniProtKB-KW"/>
</dbReference>
<organism evidence="5 6">
    <name type="scientific">Vulcanisaeta moutnovskia (strain 768-28)</name>
    <dbReference type="NCBI Taxonomy" id="985053"/>
    <lineage>
        <taxon>Archaea</taxon>
        <taxon>Thermoproteota</taxon>
        <taxon>Thermoprotei</taxon>
        <taxon>Thermoproteales</taxon>
        <taxon>Thermoproteaceae</taxon>
        <taxon>Vulcanisaeta</taxon>
    </lineage>
</organism>